<sequence>MMKKRNHDAQHPEAFPAVVLSPAQRATYHCAAR</sequence>
<feature type="non-terminal residue" evidence="1">
    <location>
        <position position="33"/>
    </location>
</feature>
<dbReference type="Proteomes" id="UP000265520">
    <property type="component" value="Unassembled WGS sequence"/>
</dbReference>
<dbReference type="AlphaFoldDB" id="A0A392SY93"/>
<evidence type="ECO:0000313" key="2">
    <source>
        <dbReference type="Proteomes" id="UP000265520"/>
    </source>
</evidence>
<comment type="caution">
    <text evidence="1">The sequence shown here is derived from an EMBL/GenBank/DDBJ whole genome shotgun (WGS) entry which is preliminary data.</text>
</comment>
<accession>A0A392SY93</accession>
<evidence type="ECO:0000313" key="1">
    <source>
        <dbReference type="EMBL" id="MCI53442.1"/>
    </source>
</evidence>
<organism evidence="1 2">
    <name type="scientific">Trifolium medium</name>
    <dbReference type="NCBI Taxonomy" id="97028"/>
    <lineage>
        <taxon>Eukaryota</taxon>
        <taxon>Viridiplantae</taxon>
        <taxon>Streptophyta</taxon>
        <taxon>Embryophyta</taxon>
        <taxon>Tracheophyta</taxon>
        <taxon>Spermatophyta</taxon>
        <taxon>Magnoliopsida</taxon>
        <taxon>eudicotyledons</taxon>
        <taxon>Gunneridae</taxon>
        <taxon>Pentapetalae</taxon>
        <taxon>rosids</taxon>
        <taxon>fabids</taxon>
        <taxon>Fabales</taxon>
        <taxon>Fabaceae</taxon>
        <taxon>Papilionoideae</taxon>
        <taxon>50 kb inversion clade</taxon>
        <taxon>NPAAA clade</taxon>
        <taxon>Hologalegina</taxon>
        <taxon>IRL clade</taxon>
        <taxon>Trifolieae</taxon>
        <taxon>Trifolium</taxon>
    </lineage>
</organism>
<name>A0A392SY93_9FABA</name>
<dbReference type="EMBL" id="LXQA010463089">
    <property type="protein sequence ID" value="MCI53442.1"/>
    <property type="molecule type" value="Genomic_DNA"/>
</dbReference>
<reference evidence="1 2" key="1">
    <citation type="journal article" date="2018" name="Front. Plant Sci.">
        <title>Red Clover (Trifolium pratense) and Zigzag Clover (T. medium) - A Picture of Genomic Similarities and Differences.</title>
        <authorList>
            <person name="Dluhosova J."/>
            <person name="Istvanek J."/>
            <person name="Nedelnik J."/>
            <person name="Repkova J."/>
        </authorList>
    </citation>
    <scope>NUCLEOTIDE SEQUENCE [LARGE SCALE GENOMIC DNA]</scope>
    <source>
        <strain evidence="2">cv. 10/8</strain>
        <tissue evidence="1">Leaf</tissue>
    </source>
</reference>
<protein>
    <submittedName>
        <fullName evidence="1">Uncharacterized protein</fullName>
    </submittedName>
</protein>
<proteinExistence type="predicted"/>
<keyword evidence="2" id="KW-1185">Reference proteome</keyword>